<evidence type="ECO:0000256" key="10">
    <source>
        <dbReference type="ARBA" id="ARBA00023065"/>
    </source>
</evidence>
<feature type="transmembrane region" description="Helical" evidence="13">
    <location>
        <begin position="195"/>
        <end position="213"/>
    </location>
</feature>
<dbReference type="GO" id="GO:0008076">
    <property type="term" value="C:voltage-gated potassium channel complex"/>
    <property type="evidence" value="ECO:0007669"/>
    <property type="project" value="InterPro"/>
</dbReference>
<dbReference type="SMART" id="SM00054">
    <property type="entry name" value="EFh"/>
    <property type="match status" value="2"/>
</dbReference>
<keyword evidence="2" id="KW-0813">Transport</keyword>
<keyword evidence="12" id="KW-0407">Ion channel</keyword>
<evidence type="ECO:0000256" key="7">
    <source>
        <dbReference type="ARBA" id="ARBA00022882"/>
    </source>
</evidence>
<keyword evidence="10" id="KW-0406">Ion transport</keyword>
<evidence type="ECO:0000256" key="13">
    <source>
        <dbReference type="SAM" id="Phobius"/>
    </source>
</evidence>
<protein>
    <recommendedName>
        <fullName evidence="14">EF-hand domain-containing protein</fullName>
    </recommendedName>
</protein>
<proteinExistence type="predicted"/>
<dbReference type="GO" id="GO:0005509">
    <property type="term" value="F:calcium ion binding"/>
    <property type="evidence" value="ECO:0007669"/>
    <property type="project" value="InterPro"/>
</dbReference>
<dbReference type="InterPro" id="IPR003968">
    <property type="entry name" value="K_chnl_volt-dep_Kv"/>
</dbReference>
<name>A0A5A8DZL1_CAFRO</name>
<dbReference type="InterPro" id="IPR028325">
    <property type="entry name" value="VG_K_chnl"/>
</dbReference>
<feature type="transmembrane region" description="Helical" evidence="13">
    <location>
        <begin position="303"/>
        <end position="336"/>
    </location>
</feature>
<dbReference type="PROSITE" id="PS00018">
    <property type="entry name" value="EF_HAND_1"/>
    <property type="match status" value="2"/>
</dbReference>
<evidence type="ECO:0000259" key="14">
    <source>
        <dbReference type="PROSITE" id="PS50222"/>
    </source>
</evidence>
<dbReference type="GO" id="GO:0001508">
    <property type="term" value="P:action potential"/>
    <property type="evidence" value="ECO:0007669"/>
    <property type="project" value="TreeGrafter"/>
</dbReference>
<dbReference type="EMBL" id="VLTO01000063">
    <property type="protein sequence ID" value="KAA0170154.1"/>
    <property type="molecule type" value="Genomic_DNA"/>
</dbReference>
<evidence type="ECO:0000313" key="16">
    <source>
        <dbReference type="Proteomes" id="UP000322899"/>
    </source>
</evidence>
<keyword evidence="3" id="KW-0633">Potassium transport</keyword>
<comment type="caution">
    <text evidence="15">The sequence shown here is derived from an EMBL/GenBank/DDBJ whole genome shotgun (WGS) entry which is preliminary data.</text>
</comment>
<evidence type="ECO:0000256" key="2">
    <source>
        <dbReference type="ARBA" id="ARBA00022448"/>
    </source>
</evidence>
<dbReference type="PRINTS" id="PR01491">
    <property type="entry name" value="KVCHANNEL"/>
</dbReference>
<evidence type="ECO:0000256" key="4">
    <source>
        <dbReference type="ARBA" id="ARBA00022692"/>
    </source>
</evidence>
<keyword evidence="6" id="KW-0106">Calcium</keyword>
<keyword evidence="4 13" id="KW-0812">Transmembrane</keyword>
<dbReference type="PANTHER" id="PTHR11537:SF254">
    <property type="entry name" value="POTASSIUM VOLTAGE-GATED CHANNEL PROTEIN SHAB"/>
    <property type="match status" value="1"/>
</dbReference>
<evidence type="ECO:0000256" key="1">
    <source>
        <dbReference type="ARBA" id="ARBA00004141"/>
    </source>
</evidence>
<evidence type="ECO:0000256" key="9">
    <source>
        <dbReference type="ARBA" id="ARBA00022989"/>
    </source>
</evidence>
<gene>
    <name evidence="15" type="ORF">FNF27_06746</name>
</gene>
<dbReference type="GO" id="GO:0005249">
    <property type="term" value="F:voltage-gated potassium channel activity"/>
    <property type="evidence" value="ECO:0007669"/>
    <property type="project" value="InterPro"/>
</dbReference>
<feature type="domain" description="EF-hand" evidence="14">
    <location>
        <begin position="95"/>
        <end position="130"/>
    </location>
</feature>
<keyword evidence="8" id="KW-0630">Potassium</keyword>
<dbReference type="Gene3D" id="1.20.120.350">
    <property type="entry name" value="Voltage-gated potassium channels. Chain C"/>
    <property type="match status" value="1"/>
</dbReference>
<keyword evidence="11 13" id="KW-0472">Membrane</keyword>
<dbReference type="PRINTS" id="PR00169">
    <property type="entry name" value="KCHANNEL"/>
</dbReference>
<evidence type="ECO:0000256" key="8">
    <source>
        <dbReference type="ARBA" id="ARBA00022958"/>
    </source>
</evidence>
<dbReference type="InterPro" id="IPR018247">
    <property type="entry name" value="EF_Hand_1_Ca_BS"/>
</dbReference>
<feature type="transmembrane region" description="Helical" evidence="13">
    <location>
        <begin position="381"/>
        <end position="402"/>
    </location>
</feature>
<feature type="transmembrane region" description="Helical" evidence="13">
    <location>
        <begin position="356"/>
        <end position="374"/>
    </location>
</feature>
<evidence type="ECO:0000256" key="5">
    <source>
        <dbReference type="ARBA" id="ARBA00022826"/>
    </source>
</evidence>
<evidence type="ECO:0000313" key="15">
    <source>
        <dbReference type="EMBL" id="KAA0170154.1"/>
    </source>
</evidence>
<keyword evidence="9 13" id="KW-1133">Transmembrane helix</keyword>
<sequence length="568" mass="61608">MEPQAAADSSPSAARSLTQKAASWVLRASSSLPAMVSRSNSGTLSSKVEPVPLVAISGKALEEYHDLFAMMDQDGSGDVSLDELKVMFKNMQIRVADSEIKSIVIAMDADKSGTVSFPEFASVLHALVLTRREVSNPSVYAIDLDPPLDQGGAGNWIGGATPRSVQWVIAQVGRVRAAVWELLDDPASSWASQLISWWLMAAIIVSVTTFVVETVPGVHRQHDQLFSNIESVCMIHFVIEFALRLLSCPNLVKFGTDVMNIIDFVAILPFFLELAMQGDTQGTAVIRAVRLVRVFRVVKVSRYLAWLRVFAATVHASVAPLGMILFVIGLLVILLSSAAYFAERGESPGFDSIPESMWWCVVTMTTIGFGRSVPRTLLGKLVGSIAATCGVVILAIPISVIATNFQLEFAKLTTSRAAVARSKALAGDDESNGALSSMLSSLRREPSSAAAAALEGCRARCCRPSAAPGEDEDAVVDGSSHRTSVQPLLTMVQNKANSAHLHVDPDTLRHHWSAPFLRTSIDTITANRRRLMSSFKQVELRNRDSIFEETARLVDRIGTRDRLANTMQ</sequence>
<dbReference type="Gene3D" id="1.10.287.70">
    <property type="match status" value="1"/>
</dbReference>
<evidence type="ECO:0000256" key="11">
    <source>
        <dbReference type="ARBA" id="ARBA00023136"/>
    </source>
</evidence>
<dbReference type="OrthoDB" id="415460at2759"/>
<accession>A0A5A8DZL1</accession>
<evidence type="ECO:0000256" key="3">
    <source>
        <dbReference type="ARBA" id="ARBA00022538"/>
    </source>
</evidence>
<dbReference type="Pfam" id="PF00520">
    <property type="entry name" value="Ion_trans"/>
    <property type="match status" value="1"/>
</dbReference>
<dbReference type="Gene3D" id="1.10.238.10">
    <property type="entry name" value="EF-hand"/>
    <property type="match status" value="1"/>
</dbReference>
<dbReference type="FunFam" id="1.10.287.70:FF:000028">
    <property type="entry name" value="potassium voltage-gated channel subfamily D member 3"/>
    <property type="match status" value="1"/>
</dbReference>
<dbReference type="AlphaFoldDB" id="A0A5A8DZL1"/>
<dbReference type="PROSITE" id="PS50222">
    <property type="entry name" value="EF_HAND_2"/>
    <property type="match status" value="2"/>
</dbReference>
<dbReference type="InterPro" id="IPR005821">
    <property type="entry name" value="Ion_trans_dom"/>
</dbReference>
<dbReference type="FunFam" id="1.20.120.350:FF:000091">
    <property type="entry name" value="Predicted protein"/>
    <property type="match status" value="1"/>
</dbReference>
<keyword evidence="7" id="KW-0851">Voltage-gated channel</keyword>
<evidence type="ECO:0000256" key="6">
    <source>
        <dbReference type="ARBA" id="ARBA00022837"/>
    </source>
</evidence>
<dbReference type="PANTHER" id="PTHR11537">
    <property type="entry name" value="VOLTAGE-GATED POTASSIUM CHANNEL"/>
    <property type="match status" value="1"/>
</dbReference>
<comment type="subcellular location">
    <subcellularLocation>
        <location evidence="1">Membrane</location>
        <topology evidence="1">Multi-pass membrane protein</topology>
    </subcellularLocation>
</comment>
<organism evidence="15 16">
    <name type="scientific">Cafeteria roenbergensis</name>
    <name type="common">Marine flagellate</name>
    <dbReference type="NCBI Taxonomy" id="33653"/>
    <lineage>
        <taxon>Eukaryota</taxon>
        <taxon>Sar</taxon>
        <taxon>Stramenopiles</taxon>
        <taxon>Bigyra</taxon>
        <taxon>Opalozoa</taxon>
        <taxon>Bicosoecida</taxon>
        <taxon>Cafeteriaceae</taxon>
        <taxon>Cafeteria</taxon>
    </lineage>
</organism>
<dbReference type="Proteomes" id="UP000322899">
    <property type="component" value="Unassembled WGS sequence"/>
</dbReference>
<keyword evidence="5" id="KW-0631">Potassium channel</keyword>
<dbReference type="Pfam" id="PF13499">
    <property type="entry name" value="EF-hand_7"/>
    <property type="match status" value="1"/>
</dbReference>
<dbReference type="InterPro" id="IPR011992">
    <property type="entry name" value="EF-hand-dom_pair"/>
</dbReference>
<reference evidence="15 16" key="1">
    <citation type="submission" date="2019-07" db="EMBL/GenBank/DDBJ databases">
        <title>Genomes of Cafeteria roenbergensis.</title>
        <authorList>
            <person name="Fischer M.G."/>
            <person name="Hackl T."/>
            <person name="Roman M."/>
        </authorList>
    </citation>
    <scope>NUCLEOTIDE SEQUENCE [LARGE SCALE GENOMIC DNA]</scope>
    <source>
        <strain evidence="15 16">E4-10P</strain>
    </source>
</reference>
<evidence type="ECO:0000256" key="12">
    <source>
        <dbReference type="ARBA" id="ARBA00023303"/>
    </source>
</evidence>
<dbReference type="CDD" id="cd00051">
    <property type="entry name" value="EFh"/>
    <property type="match status" value="1"/>
</dbReference>
<dbReference type="InterPro" id="IPR027359">
    <property type="entry name" value="Volt_channel_dom_sf"/>
</dbReference>
<dbReference type="SUPFAM" id="SSF81324">
    <property type="entry name" value="Voltage-gated potassium channels"/>
    <property type="match status" value="1"/>
</dbReference>
<dbReference type="SUPFAM" id="SSF47473">
    <property type="entry name" value="EF-hand"/>
    <property type="match status" value="1"/>
</dbReference>
<feature type="domain" description="EF-hand" evidence="14">
    <location>
        <begin position="59"/>
        <end position="94"/>
    </location>
</feature>
<dbReference type="InterPro" id="IPR002048">
    <property type="entry name" value="EF_hand_dom"/>
</dbReference>